<dbReference type="EMBL" id="CAJVCH010410153">
    <property type="protein sequence ID" value="CAG7818051.1"/>
    <property type="molecule type" value="Genomic_DNA"/>
</dbReference>
<feature type="non-terminal residue" evidence="2">
    <location>
        <position position="1"/>
    </location>
</feature>
<reference evidence="2" key="1">
    <citation type="submission" date="2021-06" db="EMBL/GenBank/DDBJ databases">
        <authorList>
            <person name="Hodson N. C."/>
            <person name="Mongue J. A."/>
            <person name="Jaron S. K."/>
        </authorList>
    </citation>
    <scope>NUCLEOTIDE SEQUENCE</scope>
</reference>
<protein>
    <submittedName>
        <fullName evidence="2">Uncharacterized protein</fullName>
    </submittedName>
</protein>
<feature type="compositionally biased region" description="Basic and acidic residues" evidence="1">
    <location>
        <begin position="1"/>
        <end position="12"/>
    </location>
</feature>
<accession>A0A8J2P7W5</accession>
<feature type="region of interest" description="Disordered" evidence="1">
    <location>
        <begin position="1"/>
        <end position="51"/>
    </location>
</feature>
<gene>
    <name evidence="2" type="ORF">AFUS01_LOCUS28584</name>
</gene>
<name>A0A8J2P7W5_9HEXA</name>
<evidence type="ECO:0000256" key="1">
    <source>
        <dbReference type="SAM" id="MobiDB-lite"/>
    </source>
</evidence>
<comment type="caution">
    <text evidence="2">The sequence shown here is derived from an EMBL/GenBank/DDBJ whole genome shotgun (WGS) entry which is preliminary data.</text>
</comment>
<keyword evidence="3" id="KW-1185">Reference proteome</keyword>
<organism evidence="2 3">
    <name type="scientific">Allacma fusca</name>
    <dbReference type="NCBI Taxonomy" id="39272"/>
    <lineage>
        <taxon>Eukaryota</taxon>
        <taxon>Metazoa</taxon>
        <taxon>Ecdysozoa</taxon>
        <taxon>Arthropoda</taxon>
        <taxon>Hexapoda</taxon>
        <taxon>Collembola</taxon>
        <taxon>Symphypleona</taxon>
        <taxon>Sminthuridae</taxon>
        <taxon>Allacma</taxon>
    </lineage>
</organism>
<dbReference type="Proteomes" id="UP000708208">
    <property type="component" value="Unassembled WGS sequence"/>
</dbReference>
<evidence type="ECO:0000313" key="3">
    <source>
        <dbReference type="Proteomes" id="UP000708208"/>
    </source>
</evidence>
<dbReference type="AlphaFoldDB" id="A0A8J2P7W5"/>
<evidence type="ECO:0000313" key="2">
    <source>
        <dbReference type="EMBL" id="CAG7818051.1"/>
    </source>
</evidence>
<sequence length="51" mass="5540">MTEPAEKDKTADGRGQVNEAFQNDSEIPPSKIPDISLETNIADNDVEAKIP</sequence>
<proteinExistence type="predicted"/>